<organism evidence="6 7">
    <name type="scientific">Spirosoma liriopis</name>
    <dbReference type="NCBI Taxonomy" id="2937440"/>
    <lineage>
        <taxon>Bacteria</taxon>
        <taxon>Pseudomonadati</taxon>
        <taxon>Bacteroidota</taxon>
        <taxon>Cytophagia</taxon>
        <taxon>Cytophagales</taxon>
        <taxon>Cytophagaceae</taxon>
        <taxon>Spirosoma</taxon>
    </lineage>
</organism>
<reference evidence="6 7" key="1">
    <citation type="submission" date="2022-04" db="EMBL/GenBank/DDBJ databases">
        <title>Spirosoma sp. strain RP8 genome sequencing and assembly.</title>
        <authorList>
            <person name="Jung Y."/>
        </authorList>
    </citation>
    <scope>NUCLEOTIDE SEQUENCE [LARGE SCALE GENOMIC DNA]</scope>
    <source>
        <strain evidence="6 7">RP8</strain>
    </source>
</reference>
<gene>
    <name evidence="6" type="ORF">M0L20_02690</name>
</gene>
<evidence type="ECO:0000313" key="7">
    <source>
        <dbReference type="Proteomes" id="UP001202180"/>
    </source>
</evidence>
<evidence type="ECO:0000256" key="4">
    <source>
        <dbReference type="PROSITE-ProRule" id="PRU01248"/>
    </source>
</evidence>
<keyword evidence="3" id="KW-0233">DNA recombination</keyword>
<dbReference type="Gene3D" id="1.10.443.10">
    <property type="entry name" value="Intergrase catalytic core"/>
    <property type="match status" value="1"/>
</dbReference>
<evidence type="ECO:0000256" key="2">
    <source>
        <dbReference type="ARBA" id="ARBA00023125"/>
    </source>
</evidence>
<protein>
    <submittedName>
        <fullName evidence="6">Site-specific integrase</fullName>
    </submittedName>
</protein>
<dbReference type="RefSeq" id="WP_248475538.1">
    <property type="nucleotide sequence ID" value="NZ_JALPRF010000001.1"/>
</dbReference>
<evidence type="ECO:0000256" key="3">
    <source>
        <dbReference type="ARBA" id="ARBA00023172"/>
    </source>
</evidence>
<dbReference type="InterPro" id="IPR013762">
    <property type="entry name" value="Integrase-like_cat_sf"/>
</dbReference>
<accession>A0ABT0HF12</accession>
<evidence type="ECO:0000259" key="5">
    <source>
        <dbReference type="PROSITE" id="PS51900"/>
    </source>
</evidence>
<keyword evidence="2 4" id="KW-0238">DNA-binding</keyword>
<name>A0ABT0HF12_9BACT</name>
<keyword evidence="7" id="KW-1185">Reference proteome</keyword>
<dbReference type="SUPFAM" id="SSF56349">
    <property type="entry name" value="DNA breaking-rejoining enzymes"/>
    <property type="match status" value="1"/>
</dbReference>
<sequence>MYNSLFINFYLRKSTTEPTLGSVNVRVTVNGKRITLGTVTSVADSSLPKSVMIQRDHWDKRKSKVKPQSPHATLLNKAISDCEQKLQKVYAQHESFDQKMTANGLKGVVKHGQRMLLTFPALIDKFLEERIALKTKASTVDTYRFKTRPLLLFLESENASDLPAVDFTPGTLKRYRTYLITQRGNSDRNADKSCQVVKTLLLWAAESELIHKNPLMNIRIRVDKTPNLECVTQEELATLREAVLLPQMREVADCFEFACYTGLAYQDMKALSAKNLQLVEGKHCLVGYRLKTGTEYCIPVTERVWDLMDKYKGINLPLPALDDYNPLLRQIMFSVGIDKRITSHTARKTFADWCINEVGLSEEATIVAMGQKNAKELTPYRKTRPKRLLAEFPTDLMRREIDRVPFKHIVKAS</sequence>
<dbReference type="Proteomes" id="UP001202180">
    <property type="component" value="Unassembled WGS sequence"/>
</dbReference>
<dbReference type="InterPro" id="IPR025269">
    <property type="entry name" value="SAM-like_dom"/>
</dbReference>
<comment type="caution">
    <text evidence="6">The sequence shown here is derived from an EMBL/GenBank/DDBJ whole genome shotgun (WGS) entry which is preliminary data.</text>
</comment>
<dbReference type="InterPro" id="IPR044068">
    <property type="entry name" value="CB"/>
</dbReference>
<dbReference type="EMBL" id="JALPRF010000001">
    <property type="protein sequence ID" value="MCK8490741.1"/>
    <property type="molecule type" value="Genomic_DNA"/>
</dbReference>
<evidence type="ECO:0000256" key="1">
    <source>
        <dbReference type="ARBA" id="ARBA00022908"/>
    </source>
</evidence>
<dbReference type="Gene3D" id="1.10.150.130">
    <property type="match status" value="1"/>
</dbReference>
<dbReference type="Pfam" id="PF13102">
    <property type="entry name" value="Phage_int_SAM_5"/>
    <property type="match status" value="1"/>
</dbReference>
<dbReference type="InterPro" id="IPR010998">
    <property type="entry name" value="Integrase_recombinase_N"/>
</dbReference>
<proteinExistence type="predicted"/>
<keyword evidence="1" id="KW-0229">DNA integration</keyword>
<dbReference type="InterPro" id="IPR011010">
    <property type="entry name" value="DNA_brk_join_enz"/>
</dbReference>
<dbReference type="Pfam" id="PF17293">
    <property type="entry name" value="Arm-DNA-bind_5"/>
    <property type="match status" value="1"/>
</dbReference>
<dbReference type="InterPro" id="IPR035386">
    <property type="entry name" value="Arm-DNA-bind_5"/>
</dbReference>
<feature type="domain" description="Core-binding (CB)" evidence="5">
    <location>
        <begin position="117"/>
        <end position="205"/>
    </location>
</feature>
<dbReference type="PROSITE" id="PS51900">
    <property type="entry name" value="CB"/>
    <property type="match status" value="1"/>
</dbReference>
<evidence type="ECO:0000313" key="6">
    <source>
        <dbReference type="EMBL" id="MCK8490741.1"/>
    </source>
</evidence>